<sequence>MDECPEPVQPSSKPLRVTTESLARKYYPRGTSSEKIYCLQEKTPTFLVMVLLEGRTSFENSSIFSDVQASEARKLIQEARLVASLASHFNSLYTAEDGRMSKTGAAEYLYPGVFYRE</sequence>
<reference evidence="1 2" key="1">
    <citation type="submission" date="2022-12" db="EMBL/GenBank/DDBJ databases">
        <title>Chromosome-level genome assembly of true bugs.</title>
        <authorList>
            <person name="Ma L."/>
            <person name="Li H."/>
        </authorList>
    </citation>
    <scope>NUCLEOTIDE SEQUENCE [LARGE SCALE GENOMIC DNA]</scope>
    <source>
        <strain evidence="1">Lab_2022b</strain>
    </source>
</reference>
<organism evidence="1 2">
    <name type="scientific">Rhynocoris fuscipes</name>
    <dbReference type="NCBI Taxonomy" id="488301"/>
    <lineage>
        <taxon>Eukaryota</taxon>
        <taxon>Metazoa</taxon>
        <taxon>Ecdysozoa</taxon>
        <taxon>Arthropoda</taxon>
        <taxon>Hexapoda</taxon>
        <taxon>Insecta</taxon>
        <taxon>Pterygota</taxon>
        <taxon>Neoptera</taxon>
        <taxon>Paraneoptera</taxon>
        <taxon>Hemiptera</taxon>
        <taxon>Heteroptera</taxon>
        <taxon>Panheteroptera</taxon>
        <taxon>Cimicomorpha</taxon>
        <taxon>Reduviidae</taxon>
        <taxon>Harpactorinae</taxon>
        <taxon>Harpactorini</taxon>
        <taxon>Rhynocoris</taxon>
    </lineage>
</organism>
<name>A0AAW1DG62_9HEMI</name>
<dbReference type="Proteomes" id="UP001461498">
    <property type="component" value="Unassembled WGS sequence"/>
</dbReference>
<keyword evidence="2" id="KW-1185">Reference proteome</keyword>
<gene>
    <name evidence="1" type="ORF">O3M35_007881</name>
</gene>
<protein>
    <submittedName>
        <fullName evidence="1">Uncharacterized protein</fullName>
    </submittedName>
</protein>
<accession>A0AAW1DG62</accession>
<dbReference type="EMBL" id="JAPXFL010000004">
    <property type="protein sequence ID" value="KAK9508158.1"/>
    <property type="molecule type" value="Genomic_DNA"/>
</dbReference>
<evidence type="ECO:0000313" key="2">
    <source>
        <dbReference type="Proteomes" id="UP001461498"/>
    </source>
</evidence>
<evidence type="ECO:0000313" key="1">
    <source>
        <dbReference type="EMBL" id="KAK9508158.1"/>
    </source>
</evidence>
<comment type="caution">
    <text evidence="1">The sequence shown here is derived from an EMBL/GenBank/DDBJ whole genome shotgun (WGS) entry which is preliminary data.</text>
</comment>
<proteinExistence type="predicted"/>
<dbReference type="AlphaFoldDB" id="A0AAW1DG62"/>